<proteinExistence type="predicted"/>
<dbReference type="Proteomes" id="UP000265520">
    <property type="component" value="Unassembled WGS sequence"/>
</dbReference>
<comment type="caution">
    <text evidence="2">The sequence shown here is derived from an EMBL/GenBank/DDBJ whole genome shotgun (WGS) entry which is preliminary data.</text>
</comment>
<feature type="compositionally biased region" description="Basic and acidic residues" evidence="1">
    <location>
        <begin position="37"/>
        <end position="51"/>
    </location>
</feature>
<organism evidence="2 3">
    <name type="scientific">Trifolium medium</name>
    <dbReference type="NCBI Taxonomy" id="97028"/>
    <lineage>
        <taxon>Eukaryota</taxon>
        <taxon>Viridiplantae</taxon>
        <taxon>Streptophyta</taxon>
        <taxon>Embryophyta</taxon>
        <taxon>Tracheophyta</taxon>
        <taxon>Spermatophyta</taxon>
        <taxon>Magnoliopsida</taxon>
        <taxon>eudicotyledons</taxon>
        <taxon>Gunneridae</taxon>
        <taxon>Pentapetalae</taxon>
        <taxon>rosids</taxon>
        <taxon>fabids</taxon>
        <taxon>Fabales</taxon>
        <taxon>Fabaceae</taxon>
        <taxon>Papilionoideae</taxon>
        <taxon>50 kb inversion clade</taxon>
        <taxon>NPAAA clade</taxon>
        <taxon>Hologalegina</taxon>
        <taxon>IRL clade</taxon>
        <taxon>Trifolieae</taxon>
        <taxon>Trifolium</taxon>
    </lineage>
</organism>
<accession>A0A392MTQ0</accession>
<sequence>MGPKKPTQTKKRKTGASTSGTSRTYDSSKFLGPEQQARFHELSGRTIWPEK</sequence>
<feature type="region of interest" description="Disordered" evidence="1">
    <location>
        <begin position="1"/>
        <end position="51"/>
    </location>
</feature>
<name>A0A392MTQ0_9FABA</name>
<evidence type="ECO:0000313" key="2">
    <source>
        <dbReference type="EMBL" id="MCH90861.1"/>
    </source>
</evidence>
<dbReference type="AlphaFoldDB" id="A0A392MTQ0"/>
<keyword evidence="3" id="KW-1185">Reference proteome</keyword>
<evidence type="ECO:0000256" key="1">
    <source>
        <dbReference type="SAM" id="MobiDB-lite"/>
    </source>
</evidence>
<protein>
    <submittedName>
        <fullName evidence="2">Uncharacterized protein</fullName>
    </submittedName>
</protein>
<evidence type="ECO:0000313" key="3">
    <source>
        <dbReference type="Proteomes" id="UP000265520"/>
    </source>
</evidence>
<reference evidence="2 3" key="1">
    <citation type="journal article" date="2018" name="Front. Plant Sci.">
        <title>Red Clover (Trifolium pratense) and Zigzag Clover (T. medium) - A Picture of Genomic Similarities and Differences.</title>
        <authorList>
            <person name="Dluhosova J."/>
            <person name="Istvanek J."/>
            <person name="Nedelnik J."/>
            <person name="Repkova J."/>
        </authorList>
    </citation>
    <scope>NUCLEOTIDE SEQUENCE [LARGE SCALE GENOMIC DNA]</scope>
    <source>
        <strain evidence="3">cv. 10/8</strain>
        <tissue evidence="2">Leaf</tissue>
    </source>
</reference>
<feature type="compositionally biased region" description="Polar residues" evidence="1">
    <location>
        <begin position="15"/>
        <end position="27"/>
    </location>
</feature>
<dbReference type="EMBL" id="LXQA010019210">
    <property type="protein sequence ID" value="MCH90861.1"/>
    <property type="molecule type" value="Genomic_DNA"/>
</dbReference>
<gene>
    <name evidence="2" type="ORF">A2U01_0011784</name>
</gene>